<keyword evidence="2" id="KW-1185">Reference proteome</keyword>
<dbReference type="AlphaFoldDB" id="A0AAN9BXT5"/>
<proteinExistence type="predicted"/>
<protein>
    <submittedName>
        <fullName evidence="1">Uncharacterized protein</fullName>
    </submittedName>
</protein>
<gene>
    <name evidence="1" type="ORF">V1264_013014</name>
</gene>
<evidence type="ECO:0000313" key="2">
    <source>
        <dbReference type="Proteomes" id="UP001374579"/>
    </source>
</evidence>
<dbReference type="Proteomes" id="UP001374579">
    <property type="component" value="Unassembled WGS sequence"/>
</dbReference>
<comment type="caution">
    <text evidence="1">The sequence shown here is derived from an EMBL/GenBank/DDBJ whole genome shotgun (WGS) entry which is preliminary data.</text>
</comment>
<name>A0AAN9BXT5_9CAEN</name>
<accession>A0AAN9BXT5</accession>
<organism evidence="1 2">
    <name type="scientific">Littorina saxatilis</name>
    <dbReference type="NCBI Taxonomy" id="31220"/>
    <lineage>
        <taxon>Eukaryota</taxon>
        <taxon>Metazoa</taxon>
        <taxon>Spiralia</taxon>
        <taxon>Lophotrochozoa</taxon>
        <taxon>Mollusca</taxon>
        <taxon>Gastropoda</taxon>
        <taxon>Caenogastropoda</taxon>
        <taxon>Littorinimorpha</taxon>
        <taxon>Littorinoidea</taxon>
        <taxon>Littorinidae</taxon>
        <taxon>Littorina</taxon>
    </lineage>
</organism>
<reference evidence="1 2" key="1">
    <citation type="submission" date="2024-02" db="EMBL/GenBank/DDBJ databases">
        <title>Chromosome-scale genome assembly of the rough periwinkle Littorina saxatilis.</title>
        <authorList>
            <person name="De Jode A."/>
            <person name="Faria R."/>
            <person name="Formenti G."/>
            <person name="Sims Y."/>
            <person name="Smith T.P."/>
            <person name="Tracey A."/>
            <person name="Wood J.M.D."/>
            <person name="Zagrodzka Z.B."/>
            <person name="Johannesson K."/>
            <person name="Butlin R.K."/>
            <person name="Leder E.H."/>
        </authorList>
    </citation>
    <scope>NUCLEOTIDE SEQUENCE [LARGE SCALE GENOMIC DNA]</scope>
    <source>
        <strain evidence="1">Snail1</strain>
        <tissue evidence="1">Muscle</tissue>
    </source>
</reference>
<evidence type="ECO:0000313" key="1">
    <source>
        <dbReference type="EMBL" id="KAK7113798.1"/>
    </source>
</evidence>
<dbReference type="EMBL" id="JBAMIC010000002">
    <property type="protein sequence ID" value="KAK7113798.1"/>
    <property type="molecule type" value="Genomic_DNA"/>
</dbReference>
<sequence>MKYLKKPSNRNHLVKVEVDITLRTGSGQEICSLKSTENVLVVVVIIGYKEFVFLQKSSEFSTENSTRQQKWSDCCSHLQQTKSDFSRLFHYSSCFSAHLSSYWNGD</sequence>